<dbReference type="Proteomes" id="UP000248606">
    <property type="component" value="Unassembled WGS sequence"/>
</dbReference>
<dbReference type="RefSeq" id="WP_290595834.1">
    <property type="nucleotide sequence ID" value="NZ_CAKZIO010000004.1"/>
</dbReference>
<sequence>MGKSAGVVSSVPYSHATPATYVAHEPSRKNYHNIANQMINSQLDVVIAPGHPFYDDNHRRVKKPDYTYISPSDWRALSSGQTAYSFFQKTQDFSRMARTNMNFHGKRVWGVPQVGSTLQEKRSSVAKKSTLEQVGQTPFTKDVPTLSDLSLSVLNVLDDNKNGSFLMIEGGAIDWCGHANETARSIEETTDFIKAIDDVSAWVEKYSSWNDTLLIVTADHETGFINGPSKDNFRTLSKDGSAIQMQWLSDEHTNQLVPFFVHGAGSDTVLNLAKHHDLKRGRYLDNTAFAQLVMKHWWVKH</sequence>
<feature type="binding site" evidence="2">
    <location>
        <position position="17"/>
    </location>
    <ligand>
        <name>Mg(2+)</name>
        <dbReference type="ChEBI" id="CHEBI:18420"/>
    </ligand>
</feature>
<dbReference type="Pfam" id="PF00245">
    <property type="entry name" value="Alk_phosphatase"/>
    <property type="match status" value="1"/>
</dbReference>
<keyword evidence="2" id="KW-0479">Metal-binding</keyword>
<feature type="binding site" evidence="2">
    <location>
        <position position="220"/>
    </location>
    <ligand>
        <name>Zn(2+)</name>
        <dbReference type="ChEBI" id="CHEBI:29105"/>
        <label>2</label>
    </ligand>
</feature>
<feature type="binding site" evidence="2">
    <location>
        <position position="219"/>
    </location>
    <ligand>
        <name>Zn(2+)</name>
        <dbReference type="ChEBI" id="CHEBI:29105"/>
        <label>2</label>
    </ligand>
</feature>
<dbReference type="PRINTS" id="PR00113">
    <property type="entry name" value="ALKPHPHTASE"/>
</dbReference>
<dbReference type="SUPFAM" id="SSF53649">
    <property type="entry name" value="Alkaline phosphatase-like"/>
    <property type="match status" value="1"/>
</dbReference>
<dbReference type="GO" id="GO:0046872">
    <property type="term" value="F:metal ion binding"/>
    <property type="evidence" value="ECO:0007669"/>
    <property type="project" value="UniProtKB-KW"/>
</dbReference>
<dbReference type="InterPro" id="IPR017850">
    <property type="entry name" value="Alkaline_phosphatase_core_sf"/>
</dbReference>
<reference evidence="4 5" key="1">
    <citation type="submission" date="2017-08" db="EMBL/GenBank/DDBJ databases">
        <title>Infants hospitalized years apart are colonized by the same room-sourced microbial strains.</title>
        <authorList>
            <person name="Brooks B."/>
            <person name="Olm M.R."/>
            <person name="Firek B.A."/>
            <person name="Baker R."/>
            <person name="Thomas B.C."/>
            <person name="Morowitz M.J."/>
            <person name="Banfield J.F."/>
        </authorList>
    </citation>
    <scope>NUCLEOTIDE SEQUENCE [LARGE SCALE GENOMIC DNA]</scope>
    <source>
        <strain evidence="4">S2_006_000_R1_57</strain>
    </source>
</reference>
<protein>
    <submittedName>
        <fullName evidence="4">Alkaline phosphatase</fullName>
    </submittedName>
</protein>
<feature type="binding site" evidence="2">
    <location>
        <position position="169"/>
    </location>
    <ligand>
        <name>Mg(2+)</name>
        <dbReference type="ChEBI" id="CHEBI:18420"/>
    </ligand>
</feature>
<comment type="similarity">
    <text evidence="3">Belongs to the alkaline phosphatase family.</text>
</comment>
<proteinExistence type="inferred from homology"/>
<comment type="caution">
    <text evidence="4">The sequence shown here is derived from an EMBL/GenBank/DDBJ whole genome shotgun (WGS) entry which is preliminary data.</text>
</comment>
<dbReference type="PANTHER" id="PTHR11596:SF5">
    <property type="entry name" value="ALKALINE PHOSPHATASE"/>
    <property type="match status" value="1"/>
</dbReference>
<dbReference type="PANTHER" id="PTHR11596">
    <property type="entry name" value="ALKALINE PHOSPHATASE"/>
    <property type="match status" value="1"/>
</dbReference>
<comment type="cofactor">
    <cofactor evidence="2">
        <name>Zn(2+)</name>
        <dbReference type="ChEBI" id="CHEBI:29105"/>
    </cofactor>
    <text evidence="2">Binds 2 Zn(2+) ions.</text>
</comment>
<name>A0A2W5IBQ8_9ACTN</name>
<dbReference type="GO" id="GO:0004035">
    <property type="term" value="F:alkaline phosphatase activity"/>
    <property type="evidence" value="ECO:0007669"/>
    <property type="project" value="TreeGrafter"/>
</dbReference>
<evidence type="ECO:0000313" key="5">
    <source>
        <dbReference type="Proteomes" id="UP000248606"/>
    </source>
</evidence>
<evidence type="ECO:0000256" key="2">
    <source>
        <dbReference type="PIRSR" id="PIRSR601952-2"/>
    </source>
</evidence>
<dbReference type="EMBL" id="QFOZ01000004">
    <property type="protein sequence ID" value="PZP89170.1"/>
    <property type="molecule type" value="Genomic_DNA"/>
</dbReference>
<evidence type="ECO:0000256" key="1">
    <source>
        <dbReference type="ARBA" id="ARBA00022553"/>
    </source>
</evidence>
<feature type="binding site" evidence="2">
    <location>
        <position position="174"/>
    </location>
    <ligand>
        <name>Zn(2+)</name>
        <dbReference type="ChEBI" id="CHEBI:29105"/>
        <label>2</label>
    </ligand>
</feature>
<dbReference type="InterPro" id="IPR001952">
    <property type="entry name" value="Alkaline_phosphatase"/>
</dbReference>
<evidence type="ECO:0000256" key="3">
    <source>
        <dbReference type="RuleBase" id="RU003946"/>
    </source>
</evidence>
<evidence type="ECO:0000313" key="4">
    <source>
        <dbReference type="EMBL" id="PZP89170.1"/>
    </source>
</evidence>
<comment type="cofactor">
    <cofactor evidence="2">
        <name>Mg(2+)</name>
        <dbReference type="ChEBI" id="CHEBI:18420"/>
    </cofactor>
    <text evidence="2">Binds 1 Mg(2+) ion.</text>
</comment>
<feature type="binding site" evidence="2">
    <location>
        <position position="178"/>
    </location>
    <ligand>
        <name>Zn(2+)</name>
        <dbReference type="ChEBI" id="CHEBI:29105"/>
        <label>2</label>
    </ligand>
</feature>
<keyword evidence="2" id="KW-0862">Zinc</keyword>
<accession>A0A2W5IBQ8</accession>
<dbReference type="Gene3D" id="3.40.720.10">
    <property type="entry name" value="Alkaline Phosphatase, subunit A"/>
    <property type="match status" value="1"/>
</dbReference>
<feature type="binding site" evidence="2">
    <location>
        <position position="15"/>
    </location>
    <ligand>
        <name>Mg(2+)</name>
        <dbReference type="ChEBI" id="CHEBI:18420"/>
    </ligand>
</feature>
<keyword evidence="1" id="KW-0597">Phosphoprotein</keyword>
<gene>
    <name evidence="4" type="ORF">DI579_04600</name>
</gene>
<organism evidence="4 5">
    <name type="scientific">Lawsonella clevelandensis</name>
    <dbReference type="NCBI Taxonomy" id="1528099"/>
    <lineage>
        <taxon>Bacteria</taxon>
        <taxon>Bacillati</taxon>
        <taxon>Actinomycetota</taxon>
        <taxon>Actinomycetes</taxon>
        <taxon>Mycobacteriales</taxon>
        <taxon>Lawsonellaceae</taxon>
        <taxon>Lawsonella</taxon>
    </lineage>
</organism>
<keyword evidence="2" id="KW-0460">Magnesium</keyword>
<dbReference type="AlphaFoldDB" id="A0A2W5IBQ8"/>